<feature type="chain" id="PRO_5047522837" evidence="2">
    <location>
        <begin position="21"/>
        <end position="430"/>
    </location>
</feature>
<keyword evidence="2" id="KW-0732">Signal</keyword>
<dbReference type="PANTHER" id="PTHR30203">
    <property type="entry name" value="OUTER MEMBRANE CATION EFFLUX PROTEIN"/>
    <property type="match status" value="1"/>
</dbReference>
<comment type="caution">
    <text evidence="3">The sequence shown here is derived from an EMBL/GenBank/DDBJ whole genome shotgun (WGS) entry which is preliminary data.</text>
</comment>
<reference evidence="4" key="1">
    <citation type="journal article" date="2019" name="Int. J. Syst. Evol. Microbiol.">
        <title>The Global Catalogue of Microorganisms (GCM) 10K type strain sequencing project: providing services to taxonomists for standard genome sequencing and annotation.</title>
        <authorList>
            <consortium name="The Broad Institute Genomics Platform"/>
            <consortium name="The Broad Institute Genome Sequencing Center for Infectious Disease"/>
            <person name="Wu L."/>
            <person name="Ma J."/>
        </authorList>
    </citation>
    <scope>NUCLEOTIDE SEQUENCE [LARGE SCALE GENOMIC DNA]</scope>
    <source>
        <strain evidence="4">CGMCC 1.15197</strain>
    </source>
</reference>
<evidence type="ECO:0000313" key="4">
    <source>
        <dbReference type="Proteomes" id="UP000632273"/>
    </source>
</evidence>
<sequence length="430" mass="48659">MQRLFSLLIFLLLLTGTAQAAATPAAIAPADTVQLTLPEAEQRFVQNNLALLAQQYNVSAAEAQIQQAKLWDNPTISLEQNTYNPATHKHFDVTRTGQSIVQVQQLFAIAGRRKAAANVAQQNALVEQYNFQDLLRNLRYQLRTTFYNLYFKQQTVGAYNREINSFRRTVAQYQGQYDKGNIALKEVIRLKAFLFQLETERQGLLTDIAGQEAALRVLIRDNSGAYYRPQADGNRLRDLNLGQYSVEQLADTAQIARADLRARQAGLEQQNQNLRLQRALAAPDLALGYVYDRAGSYIPNYNAVTLGVAIPILNRNQGNIRSAQAQIQSSKAELGQQQLIVQNDVQEAYRLVQQTDQLYQTTNRSTGDFDRLISGIEQSYAKRNITIVEFLDFYESYKSNLMLLNQLRASRLRAFEQLNFSVGRSIFTAE</sequence>
<dbReference type="RefSeq" id="WP_188814421.1">
    <property type="nucleotide sequence ID" value="NZ_BMHT01000004.1"/>
</dbReference>
<evidence type="ECO:0000256" key="1">
    <source>
        <dbReference type="ARBA" id="ARBA00007613"/>
    </source>
</evidence>
<dbReference type="Gene3D" id="1.20.1600.10">
    <property type="entry name" value="Outer membrane efflux proteins (OEP)"/>
    <property type="match status" value="1"/>
</dbReference>
<evidence type="ECO:0000256" key="2">
    <source>
        <dbReference type="SAM" id="SignalP"/>
    </source>
</evidence>
<dbReference type="InterPro" id="IPR003423">
    <property type="entry name" value="OMP_efflux"/>
</dbReference>
<dbReference type="Pfam" id="PF02321">
    <property type="entry name" value="OEP"/>
    <property type="match status" value="2"/>
</dbReference>
<evidence type="ECO:0000313" key="3">
    <source>
        <dbReference type="EMBL" id="GGF13514.1"/>
    </source>
</evidence>
<dbReference type="Proteomes" id="UP000632273">
    <property type="component" value="Unassembled WGS sequence"/>
</dbReference>
<feature type="signal peptide" evidence="2">
    <location>
        <begin position="1"/>
        <end position="20"/>
    </location>
</feature>
<dbReference type="PANTHER" id="PTHR30203:SF23">
    <property type="entry name" value="OUTER MEMBRANE EFFLUX PROTEIN"/>
    <property type="match status" value="1"/>
</dbReference>
<dbReference type="InterPro" id="IPR010131">
    <property type="entry name" value="MdtP/NodT-like"/>
</dbReference>
<comment type="similarity">
    <text evidence="1">Belongs to the outer membrane factor (OMF) (TC 1.B.17) family.</text>
</comment>
<keyword evidence="4" id="KW-1185">Reference proteome</keyword>
<name>A0ABQ1UC71_9BACT</name>
<accession>A0ABQ1UC71</accession>
<dbReference type="EMBL" id="BMHT01000004">
    <property type="protein sequence ID" value="GGF13514.1"/>
    <property type="molecule type" value="Genomic_DNA"/>
</dbReference>
<gene>
    <name evidence="3" type="ORF">GCM10011383_25930</name>
</gene>
<dbReference type="SUPFAM" id="SSF56954">
    <property type="entry name" value="Outer membrane efflux proteins (OEP)"/>
    <property type="match status" value="1"/>
</dbReference>
<proteinExistence type="inferred from homology"/>
<organism evidence="3 4">
    <name type="scientific">Hymenobacter cavernae</name>
    <dbReference type="NCBI Taxonomy" id="2044852"/>
    <lineage>
        <taxon>Bacteria</taxon>
        <taxon>Pseudomonadati</taxon>
        <taxon>Bacteroidota</taxon>
        <taxon>Cytophagia</taxon>
        <taxon>Cytophagales</taxon>
        <taxon>Hymenobacteraceae</taxon>
        <taxon>Hymenobacter</taxon>
    </lineage>
</organism>
<protein>
    <submittedName>
        <fullName evidence="3">Cation transporter</fullName>
    </submittedName>
</protein>